<dbReference type="OrthoDB" id="5918636at2"/>
<sequence>MRLRSRLSRARHRRHPMAKQVTKCCHWVAQSYLKAFAADEGRQRIWRFSRNDGESEVKHIDKVAVKFHLYAPLQADGRRDDAVEKKLAELENFSAIRRGRQFAMTSPIFPGNHCARW</sequence>
<dbReference type="AlphaFoldDB" id="A0A5C8PRE3"/>
<organism evidence="1 2">
    <name type="scientific">Vineibacter terrae</name>
    <dbReference type="NCBI Taxonomy" id="2586908"/>
    <lineage>
        <taxon>Bacteria</taxon>
        <taxon>Pseudomonadati</taxon>
        <taxon>Pseudomonadota</taxon>
        <taxon>Alphaproteobacteria</taxon>
        <taxon>Hyphomicrobiales</taxon>
        <taxon>Vineibacter</taxon>
    </lineage>
</organism>
<accession>A0A5C8PRE3</accession>
<dbReference type="EMBL" id="VDUZ01000007">
    <property type="protein sequence ID" value="TXL78093.1"/>
    <property type="molecule type" value="Genomic_DNA"/>
</dbReference>
<comment type="caution">
    <text evidence="1">The sequence shown here is derived from an EMBL/GenBank/DDBJ whole genome shotgun (WGS) entry which is preliminary data.</text>
</comment>
<dbReference type="Proteomes" id="UP000321638">
    <property type="component" value="Unassembled WGS sequence"/>
</dbReference>
<evidence type="ECO:0000313" key="1">
    <source>
        <dbReference type="EMBL" id="TXL78093.1"/>
    </source>
</evidence>
<keyword evidence="2" id="KW-1185">Reference proteome</keyword>
<protein>
    <submittedName>
        <fullName evidence="1">DUF4238 domain-containing protein</fullName>
    </submittedName>
</protein>
<reference evidence="1 2" key="1">
    <citation type="submission" date="2019-06" db="EMBL/GenBank/DDBJ databases">
        <title>New taxonomy in bacterial strain CC-CFT640, isolated from vineyard.</title>
        <authorList>
            <person name="Lin S.-Y."/>
            <person name="Tsai C.-F."/>
            <person name="Young C.-C."/>
        </authorList>
    </citation>
    <scope>NUCLEOTIDE SEQUENCE [LARGE SCALE GENOMIC DNA]</scope>
    <source>
        <strain evidence="1 2">CC-CFT640</strain>
    </source>
</reference>
<dbReference type="InterPro" id="IPR025332">
    <property type="entry name" value="DUF4238"/>
</dbReference>
<evidence type="ECO:0000313" key="2">
    <source>
        <dbReference type="Proteomes" id="UP000321638"/>
    </source>
</evidence>
<gene>
    <name evidence="1" type="ORF">FHP25_07765</name>
</gene>
<dbReference type="Pfam" id="PF14022">
    <property type="entry name" value="DUF4238"/>
    <property type="match status" value="1"/>
</dbReference>
<proteinExistence type="predicted"/>
<name>A0A5C8PRE3_9HYPH</name>